<dbReference type="Proteomes" id="UP000019478">
    <property type="component" value="Unassembled WGS sequence"/>
</dbReference>
<dbReference type="GO" id="GO:0043565">
    <property type="term" value="F:sequence-specific DNA binding"/>
    <property type="evidence" value="ECO:0007669"/>
    <property type="project" value="TreeGrafter"/>
</dbReference>
<dbReference type="Pfam" id="PF00172">
    <property type="entry name" value="Zn_clus"/>
    <property type="match status" value="1"/>
</dbReference>
<evidence type="ECO:0000256" key="1">
    <source>
        <dbReference type="ARBA" id="ARBA00004123"/>
    </source>
</evidence>
<dbReference type="PANTHER" id="PTHR47782:SF12">
    <property type="entry name" value="ZN(II)2CYS6 TRANSCRIPTION FACTOR (EUROFUNG)"/>
    <property type="match status" value="1"/>
</dbReference>
<dbReference type="InterPro" id="IPR052202">
    <property type="entry name" value="Yeast_MetPath_Reg"/>
</dbReference>
<evidence type="ECO:0000259" key="9">
    <source>
        <dbReference type="PROSITE" id="PS50048"/>
    </source>
</evidence>
<dbReference type="GO" id="GO:0045944">
    <property type="term" value="P:positive regulation of transcription by RNA polymerase II"/>
    <property type="evidence" value="ECO:0007669"/>
    <property type="project" value="TreeGrafter"/>
</dbReference>
<dbReference type="EMBL" id="AMGY01000001">
    <property type="protein sequence ID" value="EXJ92803.1"/>
    <property type="molecule type" value="Genomic_DNA"/>
</dbReference>
<keyword evidence="5" id="KW-0238">DNA-binding</keyword>
<dbReference type="RefSeq" id="XP_007729693.1">
    <property type="nucleotide sequence ID" value="XM_007731503.1"/>
</dbReference>
<feature type="domain" description="Zn(2)-C6 fungal-type" evidence="9">
    <location>
        <begin position="29"/>
        <end position="59"/>
    </location>
</feature>
<comment type="caution">
    <text evidence="10">The sequence shown here is derived from an EMBL/GenBank/DDBJ whole genome shotgun (WGS) entry which is preliminary data.</text>
</comment>
<gene>
    <name evidence="10" type="ORF">A1O3_01357</name>
</gene>
<evidence type="ECO:0000256" key="5">
    <source>
        <dbReference type="ARBA" id="ARBA00023125"/>
    </source>
</evidence>
<dbReference type="GO" id="GO:0000981">
    <property type="term" value="F:DNA-binding transcription factor activity, RNA polymerase II-specific"/>
    <property type="evidence" value="ECO:0007669"/>
    <property type="project" value="InterPro"/>
</dbReference>
<keyword evidence="3" id="KW-0862">Zinc</keyword>
<dbReference type="Gene3D" id="4.10.240.10">
    <property type="entry name" value="Zn(2)-C6 fungal-type DNA-binding domain"/>
    <property type="match status" value="1"/>
</dbReference>
<protein>
    <recommendedName>
        <fullName evidence="9">Zn(2)-C6 fungal-type domain-containing protein</fullName>
    </recommendedName>
</protein>
<keyword evidence="7" id="KW-0539">Nucleus</keyword>
<dbReference type="PANTHER" id="PTHR47782">
    <property type="entry name" value="ZN(II)2CYS6 TRANSCRIPTION FACTOR (EUROFUNG)-RELATED"/>
    <property type="match status" value="1"/>
</dbReference>
<comment type="subcellular location">
    <subcellularLocation>
        <location evidence="1">Nucleus</location>
    </subcellularLocation>
</comment>
<organism evidence="10 11">
    <name type="scientific">Capronia epimyces CBS 606.96</name>
    <dbReference type="NCBI Taxonomy" id="1182542"/>
    <lineage>
        <taxon>Eukaryota</taxon>
        <taxon>Fungi</taxon>
        <taxon>Dikarya</taxon>
        <taxon>Ascomycota</taxon>
        <taxon>Pezizomycotina</taxon>
        <taxon>Eurotiomycetes</taxon>
        <taxon>Chaetothyriomycetidae</taxon>
        <taxon>Chaetothyriales</taxon>
        <taxon>Herpotrichiellaceae</taxon>
        <taxon>Capronia</taxon>
    </lineage>
</organism>
<evidence type="ECO:0000256" key="8">
    <source>
        <dbReference type="SAM" id="MobiDB-lite"/>
    </source>
</evidence>
<dbReference type="GO" id="GO:0005634">
    <property type="term" value="C:nucleus"/>
    <property type="evidence" value="ECO:0007669"/>
    <property type="project" value="UniProtKB-SubCell"/>
</dbReference>
<evidence type="ECO:0000256" key="2">
    <source>
        <dbReference type="ARBA" id="ARBA00022723"/>
    </source>
</evidence>
<feature type="compositionally biased region" description="Low complexity" evidence="8">
    <location>
        <begin position="92"/>
        <end position="111"/>
    </location>
</feature>
<evidence type="ECO:0000313" key="10">
    <source>
        <dbReference type="EMBL" id="EXJ92803.1"/>
    </source>
</evidence>
<keyword evidence="4" id="KW-0805">Transcription regulation</keyword>
<dbReference type="PROSITE" id="PS00463">
    <property type="entry name" value="ZN2_CY6_FUNGAL_1"/>
    <property type="match status" value="1"/>
</dbReference>
<dbReference type="InterPro" id="IPR036864">
    <property type="entry name" value="Zn2-C6_fun-type_DNA-bd_sf"/>
</dbReference>
<dbReference type="SUPFAM" id="SSF57701">
    <property type="entry name" value="Zn2/Cys6 DNA-binding domain"/>
    <property type="match status" value="1"/>
</dbReference>
<proteinExistence type="predicted"/>
<keyword evidence="6" id="KW-0804">Transcription</keyword>
<evidence type="ECO:0000313" key="11">
    <source>
        <dbReference type="Proteomes" id="UP000019478"/>
    </source>
</evidence>
<dbReference type="HOGENOM" id="CLU_523709_0_0_1"/>
<sequence>MSPAATSDTAPAEEPKVADLDAVLQLLPACRRCRRNKRRCDIRLPACLNCSRVGAECIFFDHVSKELLPRTYIASLVDHLRALEATSASATAGATAGASPSAPTSTSTSTSLTRPAEHHFIHVHGAYRYLGVRAPLAVQDDRIVISSPELRANATCPPLVVPPQSLMGSGMHQFLVSCYLETLHGLYPVLDAALVYLTEPPTSLSDLAASESFMLHMVYSIACHCLRANDCQLVLLSDSFYREALVHAEKITAELNLDALQAVLLLALRSLFDAQNGSLGQQIAFAHRLEVELGAREVEESTPALQQLRASIFCIGNQVASALDRPSGLVEWEATAFSDKPDGSQLLCHLYRVQSSFRRGSSFDELHLDGVEQKIMAHGSPLLVAALNETRFLLEPNVDSAMQLLSTYASDNMILNVFTSHWTYKAATFFLGDDLDKATLQGRALAQKVLERCALKWPNARALQDSVNVYSSG</sequence>
<evidence type="ECO:0000256" key="3">
    <source>
        <dbReference type="ARBA" id="ARBA00022833"/>
    </source>
</evidence>
<dbReference type="GeneID" id="19165493"/>
<dbReference type="SMART" id="SM00066">
    <property type="entry name" value="GAL4"/>
    <property type="match status" value="1"/>
</dbReference>
<evidence type="ECO:0000256" key="4">
    <source>
        <dbReference type="ARBA" id="ARBA00023015"/>
    </source>
</evidence>
<feature type="region of interest" description="Disordered" evidence="8">
    <location>
        <begin position="92"/>
        <end position="113"/>
    </location>
</feature>
<accession>W9YJS3</accession>
<dbReference type="eggNOG" id="ENOG502SMSS">
    <property type="taxonomic scope" value="Eukaryota"/>
</dbReference>
<dbReference type="InterPro" id="IPR001138">
    <property type="entry name" value="Zn2Cys6_DnaBD"/>
</dbReference>
<evidence type="ECO:0000256" key="7">
    <source>
        <dbReference type="ARBA" id="ARBA00023242"/>
    </source>
</evidence>
<reference evidence="10 11" key="1">
    <citation type="submission" date="2013-03" db="EMBL/GenBank/DDBJ databases">
        <title>The Genome Sequence of Capronia epimyces CBS 606.96.</title>
        <authorList>
            <consortium name="The Broad Institute Genomics Platform"/>
            <person name="Cuomo C."/>
            <person name="de Hoog S."/>
            <person name="Gorbushina A."/>
            <person name="Walker B."/>
            <person name="Young S.K."/>
            <person name="Zeng Q."/>
            <person name="Gargeya S."/>
            <person name="Fitzgerald M."/>
            <person name="Haas B."/>
            <person name="Abouelleil A."/>
            <person name="Allen A.W."/>
            <person name="Alvarado L."/>
            <person name="Arachchi H.M."/>
            <person name="Berlin A.M."/>
            <person name="Chapman S.B."/>
            <person name="Gainer-Dewar J."/>
            <person name="Goldberg J."/>
            <person name="Griggs A."/>
            <person name="Gujja S."/>
            <person name="Hansen M."/>
            <person name="Howarth C."/>
            <person name="Imamovic A."/>
            <person name="Ireland A."/>
            <person name="Larimer J."/>
            <person name="McCowan C."/>
            <person name="Murphy C."/>
            <person name="Pearson M."/>
            <person name="Poon T.W."/>
            <person name="Priest M."/>
            <person name="Roberts A."/>
            <person name="Saif S."/>
            <person name="Shea T."/>
            <person name="Sisk P."/>
            <person name="Sykes S."/>
            <person name="Wortman J."/>
            <person name="Nusbaum C."/>
            <person name="Birren B."/>
        </authorList>
    </citation>
    <scope>NUCLEOTIDE SEQUENCE [LARGE SCALE GENOMIC DNA]</scope>
    <source>
        <strain evidence="10 11">CBS 606.96</strain>
    </source>
</reference>
<keyword evidence="11" id="KW-1185">Reference proteome</keyword>
<dbReference type="AlphaFoldDB" id="W9YJS3"/>
<dbReference type="GO" id="GO:0008270">
    <property type="term" value="F:zinc ion binding"/>
    <property type="evidence" value="ECO:0007669"/>
    <property type="project" value="InterPro"/>
</dbReference>
<dbReference type="OrthoDB" id="4151767at2759"/>
<keyword evidence="2" id="KW-0479">Metal-binding</keyword>
<dbReference type="PROSITE" id="PS50048">
    <property type="entry name" value="ZN2_CY6_FUNGAL_2"/>
    <property type="match status" value="1"/>
</dbReference>
<evidence type="ECO:0000256" key="6">
    <source>
        <dbReference type="ARBA" id="ARBA00023163"/>
    </source>
</evidence>
<name>W9YJS3_9EURO</name>